<evidence type="ECO:0000256" key="5">
    <source>
        <dbReference type="ARBA" id="ARBA00036066"/>
    </source>
</evidence>
<keyword evidence="11" id="KW-1185">Reference proteome</keyword>
<evidence type="ECO:0000256" key="7">
    <source>
        <dbReference type="ARBA" id="ARBA00038878"/>
    </source>
</evidence>
<feature type="domain" description="FAD dependent oxidoreductase" evidence="9">
    <location>
        <begin position="44"/>
        <end position="443"/>
    </location>
</feature>
<keyword evidence="3" id="KW-0274">FAD</keyword>
<proteinExistence type="inferred from homology"/>
<dbReference type="Pfam" id="PF01266">
    <property type="entry name" value="DAO"/>
    <property type="match status" value="1"/>
</dbReference>
<sequence>MLSKTIDRSILRLYSVANSNPKANNRAFLPAIRAYSENAKRQYDLVVVGGGIVGTASAREILLRHPSLKVAVVEKEHKLAFHQSGHNSGVIHAGIYYKPGSLKAKLCVEGLHLSYKYFDEKNVPYKKVGKLIVATNEDEVGRLNDLYQRSLANKVPDVELVDAKRIKEIEPYCEGLKAIWSPHTGIVDWELVTQYYAKDFKQAGGDIHLNFEVSKFEETKDPNYPIAVRSNKNNTVQSKYILTCGGLQSDKVAELTGCSPLPKIVPFRGEYLLLNPAKCHMVKGNIYPVPDPRFPFLGVHFTPRMDGSVWLGPNAVLAFKREGYKWSDINVVELIDALKYPGFIKMALKYVGAGMQEMARSAFIPLQVKELQKFIPDVQEYDVQRGPAGVRAQALDIDGNLVDDFVFDHGKGDNALAQNILHCRNAPSPGATSSLAIAKMIADKLETQFNIK</sequence>
<keyword evidence="2" id="KW-0285">Flavoprotein</keyword>
<protein>
    <recommendedName>
        <fullName evidence="8">L-2-hydroxyglutarate dehydrogenase, mitochondrial</fullName>
        <ecNumber evidence="7">1.1.99.2</ecNumber>
    </recommendedName>
</protein>
<evidence type="ECO:0000313" key="11">
    <source>
        <dbReference type="Proteomes" id="UP000008820"/>
    </source>
</evidence>
<evidence type="ECO:0000256" key="1">
    <source>
        <dbReference type="ARBA" id="ARBA00001974"/>
    </source>
</evidence>
<dbReference type="AlphaFoldDB" id="A0A903VLL9"/>
<evidence type="ECO:0000256" key="4">
    <source>
        <dbReference type="ARBA" id="ARBA00023002"/>
    </source>
</evidence>
<evidence type="ECO:0000256" key="6">
    <source>
        <dbReference type="ARBA" id="ARBA00037941"/>
    </source>
</evidence>
<dbReference type="PANTHER" id="PTHR43104">
    <property type="entry name" value="L-2-HYDROXYGLUTARATE DEHYDROGENASE, MITOCHONDRIAL"/>
    <property type="match status" value="1"/>
</dbReference>
<reference evidence="10 11" key="1">
    <citation type="submission" date="2017-06" db="EMBL/GenBank/DDBJ databases">
        <title>Aedes aegypti genome working group (AGWG) sequencing and assembly.</title>
        <authorList>
            <consortium name="Aedes aegypti Genome Working Group (AGWG)"/>
            <person name="Matthews B.J."/>
        </authorList>
    </citation>
    <scope>NUCLEOTIDE SEQUENCE [LARGE SCALE GENOMIC DNA]</scope>
    <source>
        <strain evidence="10 11">LVP_AGWG</strain>
    </source>
</reference>
<dbReference type="Gene3D" id="3.50.50.60">
    <property type="entry name" value="FAD/NAD(P)-binding domain"/>
    <property type="match status" value="1"/>
</dbReference>
<dbReference type="SUPFAM" id="SSF51905">
    <property type="entry name" value="FAD/NAD(P)-binding domain"/>
    <property type="match status" value="1"/>
</dbReference>
<dbReference type="EnsemblMetazoa" id="AAEL025437-RA">
    <property type="protein sequence ID" value="AAEL025437-PA"/>
    <property type="gene ID" value="AAEL025437"/>
</dbReference>
<dbReference type="InterPro" id="IPR006076">
    <property type="entry name" value="FAD-dep_OxRdtase"/>
</dbReference>
<dbReference type="OrthoDB" id="498204at2759"/>
<dbReference type="EC" id="1.1.99.2" evidence="7"/>
<accession>A0A903VLL9</accession>
<evidence type="ECO:0000256" key="3">
    <source>
        <dbReference type="ARBA" id="ARBA00022827"/>
    </source>
</evidence>
<evidence type="ECO:0000259" key="9">
    <source>
        <dbReference type="Pfam" id="PF01266"/>
    </source>
</evidence>
<reference evidence="10" key="2">
    <citation type="submission" date="2022-10" db="UniProtKB">
        <authorList>
            <consortium name="EnsemblMetazoa"/>
        </authorList>
    </citation>
    <scope>IDENTIFICATION</scope>
    <source>
        <strain evidence="10">LVP_AGWG</strain>
    </source>
</reference>
<dbReference type="Gene3D" id="3.30.9.10">
    <property type="entry name" value="D-Amino Acid Oxidase, subunit A, domain 2"/>
    <property type="match status" value="1"/>
</dbReference>
<comment type="similarity">
    <text evidence="6">Belongs to the L2HGDH family.</text>
</comment>
<evidence type="ECO:0000256" key="2">
    <source>
        <dbReference type="ARBA" id="ARBA00022630"/>
    </source>
</evidence>
<evidence type="ECO:0000313" key="10">
    <source>
        <dbReference type="EnsemblMetazoa" id="AAEL025437-PA"/>
    </source>
</evidence>
<dbReference type="GO" id="GO:0047545">
    <property type="term" value="F:(S)-2-hydroxyglutarate dehydrogenase activity"/>
    <property type="evidence" value="ECO:0007669"/>
    <property type="project" value="UniProtKB-EC"/>
</dbReference>
<gene>
    <name evidence="10" type="primary">110676307</name>
</gene>
<comment type="catalytic activity">
    <reaction evidence="5">
        <text>(S)-2-hydroxyglutarate + A = 2-oxoglutarate + AH2</text>
        <dbReference type="Rhea" id="RHEA:21252"/>
        <dbReference type="ChEBI" id="CHEBI:13193"/>
        <dbReference type="ChEBI" id="CHEBI:16782"/>
        <dbReference type="ChEBI" id="CHEBI:16810"/>
        <dbReference type="ChEBI" id="CHEBI:17499"/>
        <dbReference type="EC" id="1.1.99.2"/>
    </reaction>
</comment>
<evidence type="ECO:0000256" key="8">
    <source>
        <dbReference type="ARBA" id="ARBA00041137"/>
    </source>
</evidence>
<dbReference type="NCBIfam" id="NF008726">
    <property type="entry name" value="PRK11728.1"/>
    <property type="match status" value="1"/>
</dbReference>
<organism evidence="10 11">
    <name type="scientific">Aedes aegypti</name>
    <name type="common">Yellowfever mosquito</name>
    <name type="synonym">Culex aegypti</name>
    <dbReference type="NCBI Taxonomy" id="7159"/>
    <lineage>
        <taxon>Eukaryota</taxon>
        <taxon>Metazoa</taxon>
        <taxon>Ecdysozoa</taxon>
        <taxon>Arthropoda</taxon>
        <taxon>Hexapoda</taxon>
        <taxon>Insecta</taxon>
        <taxon>Pterygota</taxon>
        <taxon>Neoptera</taxon>
        <taxon>Endopterygota</taxon>
        <taxon>Diptera</taxon>
        <taxon>Nematocera</taxon>
        <taxon>Culicoidea</taxon>
        <taxon>Culicidae</taxon>
        <taxon>Culicinae</taxon>
        <taxon>Aedini</taxon>
        <taxon>Aedes</taxon>
        <taxon>Stegomyia</taxon>
    </lineage>
</organism>
<name>A0A903VLL9_AEDAE</name>
<comment type="cofactor">
    <cofactor evidence="1">
        <name>FAD</name>
        <dbReference type="ChEBI" id="CHEBI:57692"/>
    </cofactor>
</comment>
<dbReference type="PANTHER" id="PTHR43104:SF2">
    <property type="entry name" value="L-2-HYDROXYGLUTARATE DEHYDROGENASE, MITOCHONDRIAL"/>
    <property type="match status" value="1"/>
</dbReference>
<dbReference type="InterPro" id="IPR036188">
    <property type="entry name" value="FAD/NAD-bd_sf"/>
</dbReference>
<dbReference type="Proteomes" id="UP000008820">
    <property type="component" value="Chromosome 2"/>
</dbReference>
<keyword evidence="4" id="KW-0560">Oxidoreductase</keyword>